<dbReference type="Proteomes" id="UP001162164">
    <property type="component" value="Unassembled WGS sequence"/>
</dbReference>
<keyword evidence="3" id="KW-1185">Reference proteome</keyword>
<sequence length="270" mass="31187">MKINQHKISESQNFVPDLKGASECFYESSPKLYDYAEIYAPSSTPKKKYSSCKISHSRNVFEDLCNEKIGKKKIEGDSDLVSTDNSPKETDKRSGNSRRCSRNSGFSFTSDADSKEWSDIVEETTKTVSKVEQYIYDDYETFKNEDYNQIICSNNTCNSLFEKVSRLGWTYTPRHTLPKSTADNFADKNDPTKMYYHHTYFKFEDVCEKDGNLKIEYGNKPRENTPQSNSCGSLNIAFKRSDHLNIPLWDNPIYGDKEMTHDEPKTKSKF</sequence>
<dbReference type="EMBL" id="JAPWTJ010000723">
    <property type="protein sequence ID" value="KAJ8976116.1"/>
    <property type="molecule type" value="Genomic_DNA"/>
</dbReference>
<evidence type="ECO:0000313" key="2">
    <source>
        <dbReference type="EMBL" id="KAJ8976116.1"/>
    </source>
</evidence>
<name>A0ABQ9JD49_9CUCU</name>
<proteinExistence type="predicted"/>
<gene>
    <name evidence="2" type="ORF">NQ317_019381</name>
</gene>
<organism evidence="2 3">
    <name type="scientific">Molorchus minor</name>
    <dbReference type="NCBI Taxonomy" id="1323400"/>
    <lineage>
        <taxon>Eukaryota</taxon>
        <taxon>Metazoa</taxon>
        <taxon>Ecdysozoa</taxon>
        <taxon>Arthropoda</taxon>
        <taxon>Hexapoda</taxon>
        <taxon>Insecta</taxon>
        <taxon>Pterygota</taxon>
        <taxon>Neoptera</taxon>
        <taxon>Endopterygota</taxon>
        <taxon>Coleoptera</taxon>
        <taxon>Polyphaga</taxon>
        <taxon>Cucujiformia</taxon>
        <taxon>Chrysomeloidea</taxon>
        <taxon>Cerambycidae</taxon>
        <taxon>Lamiinae</taxon>
        <taxon>Monochamini</taxon>
        <taxon>Molorchus</taxon>
    </lineage>
</organism>
<feature type="region of interest" description="Disordered" evidence="1">
    <location>
        <begin position="76"/>
        <end position="103"/>
    </location>
</feature>
<protein>
    <submittedName>
        <fullName evidence="2">Uncharacterized protein</fullName>
    </submittedName>
</protein>
<evidence type="ECO:0000256" key="1">
    <source>
        <dbReference type="SAM" id="MobiDB-lite"/>
    </source>
</evidence>
<comment type="caution">
    <text evidence="2">The sequence shown here is derived from an EMBL/GenBank/DDBJ whole genome shotgun (WGS) entry which is preliminary data.</text>
</comment>
<reference evidence="2" key="1">
    <citation type="journal article" date="2023" name="Insect Mol. Biol.">
        <title>Genome sequencing provides insights into the evolution of gene families encoding plant cell wall-degrading enzymes in longhorned beetles.</title>
        <authorList>
            <person name="Shin N.R."/>
            <person name="Okamura Y."/>
            <person name="Kirsch R."/>
            <person name="Pauchet Y."/>
        </authorList>
    </citation>
    <scope>NUCLEOTIDE SEQUENCE</scope>
    <source>
        <strain evidence="2">MMC_N1</strain>
    </source>
</reference>
<evidence type="ECO:0000313" key="3">
    <source>
        <dbReference type="Proteomes" id="UP001162164"/>
    </source>
</evidence>
<accession>A0ABQ9JD49</accession>